<reference evidence="2 3" key="1">
    <citation type="submission" date="2019-03" db="EMBL/GenBank/DDBJ databases">
        <title>Nematode-trapping fungi genome.</title>
        <authorList>
            <person name="Vidal-Diez De Ulzurrun G."/>
        </authorList>
    </citation>
    <scope>NUCLEOTIDE SEQUENCE [LARGE SCALE GENOMIC DNA]</scope>
    <source>
        <strain evidence="2 3">TWF154</strain>
    </source>
</reference>
<evidence type="ECO:0000313" key="3">
    <source>
        <dbReference type="Proteomes" id="UP000297595"/>
    </source>
</evidence>
<comment type="caution">
    <text evidence="1">The sequence shown here is derived from an EMBL/GenBank/DDBJ whole genome shotgun (WGS) entry which is preliminary data.</text>
</comment>
<dbReference type="AlphaFoldDB" id="A0A7C8J7S2"/>
<protein>
    <submittedName>
        <fullName evidence="1">Uncharacterized protein</fullName>
    </submittedName>
</protein>
<proteinExistence type="predicted"/>
<dbReference type="Proteomes" id="UP000475325">
    <property type="component" value="Unassembled WGS sequence"/>
</dbReference>
<dbReference type="EMBL" id="WIQW01000051">
    <property type="protein sequence ID" value="KAF3092572.1"/>
    <property type="molecule type" value="Genomic_DNA"/>
</dbReference>
<evidence type="ECO:0000313" key="4">
    <source>
        <dbReference type="Proteomes" id="UP000475325"/>
    </source>
</evidence>
<dbReference type="Proteomes" id="UP000297595">
    <property type="component" value="Unassembled WGS sequence"/>
</dbReference>
<reference evidence="1 4" key="2">
    <citation type="submission" date="2019-06" db="EMBL/GenBank/DDBJ databases">
        <authorList>
            <person name="Palmer J.M."/>
        </authorList>
    </citation>
    <scope>NUCLEOTIDE SEQUENCE [LARGE SCALE GENOMIC DNA]</scope>
    <source>
        <strain evidence="1 4">TWF102</strain>
    </source>
</reference>
<accession>A0A7C8J7S2</accession>
<organism evidence="1 4">
    <name type="scientific">Orbilia oligospora</name>
    <name type="common">Nematode-trapping fungus</name>
    <name type="synonym">Arthrobotrys oligospora</name>
    <dbReference type="NCBI Taxonomy" id="2813651"/>
    <lineage>
        <taxon>Eukaryota</taxon>
        <taxon>Fungi</taxon>
        <taxon>Dikarya</taxon>
        <taxon>Ascomycota</taxon>
        <taxon>Pezizomycotina</taxon>
        <taxon>Orbiliomycetes</taxon>
        <taxon>Orbiliales</taxon>
        <taxon>Orbiliaceae</taxon>
        <taxon>Orbilia</taxon>
    </lineage>
</organism>
<gene>
    <name evidence="2" type="ORF">EYR41_002553</name>
    <name evidence="1" type="ORF">TWF102_008391</name>
</gene>
<name>A0A7C8J7S2_ORBOL</name>
<sequence length="116" mass="13085">MAGQQILPANKPNSRAVETYFSKTEFLETILNFTVINLSTHFLDPFRLVNPEYALQRRLQSQRNPLLHGNGSFPRTFRALASPDIKSVGQSLLCLLRPTKYSSGKLSVQANPALYY</sequence>
<dbReference type="EMBL" id="SOZJ01000002">
    <property type="protein sequence ID" value="TGJ70519.1"/>
    <property type="molecule type" value="Genomic_DNA"/>
</dbReference>
<evidence type="ECO:0000313" key="2">
    <source>
        <dbReference type="EMBL" id="TGJ70519.1"/>
    </source>
</evidence>
<evidence type="ECO:0000313" key="1">
    <source>
        <dbReference type="EMBL" id="KAF3092572.1"/>
    </source>
</evidence>